<dbReference type="Proteomes" id="UP000468388">
    <property type="component" value="Unassembled WGS sequence"/>
</dbReference>
<keyword evidence="3" id="KW-1185">Reference proteome</keyword>
<dbReference type="InterPro" id="IPR000182">
    <property type="entry name" value="GNAT_dom"/>
</dbReference>
<reference evidence="2 3" key="1">
    <citation type="submission" date="2019-12" db="EMBL/GenBank/DDBJ databases">
        <title>The draft genomic sequence of strain Chitinophaga oryziterrae JCM 16595.</title>
        <authorList>
            <person name="Zhang X."/>
        </authorList>
    </citation>
    <scope>NUCLEOTIDE SEQUENCE [LARGE SCALE GENOMIC DNA]</scope>
    <source>
        <strain evidence="2 3">JCM 16595</strain>
    </source>
</reference>
<dbReference type="Pfam" id="PF00583">
    <property type="entry name" value="Acetyltransf_1"/>
    <property type="match status" value="1"/>
</dbReference>
<feature type="domain" description="N-acetyltransferase" evidence="1">
    <location>
        <begin position="54"/>
        <end position="161"/>
    </location>
</feature>
<protein>
    <submittedName>
        <fullName evidence="2">GNAT family N-acetyltransferase</fullName>
    </submittedName>
</protein>
<evidence type="ECO:0000313" key="2">
    <source>
        <dbReference type="EMBL" id="MVT39440.1"/>
    </source>
</evidence>
<evidence type="ECO:0000313" key="3">
    <source>
        <dbReference type="Proteomes" id="UP000468388"/>
    </source>
</evidence>
<keyword evidence="2" id="KW-0808">Transferase</keyword>
<dbReference type="GO" id="GO:0016747">
    <property type="term" value="F:acyltransferase activity, transferring groups other than amino-acyl groups"/>
    <property type="evidence" value="ECO:0007669"/>
    <property type="project" value="InterPro"/>
</dbReference>
<proteinExistence type="predicted"/>
<name>A0A6N8J2J8_9BACT</name>
<evidence type="ECO:0000259" key="1">
    <source>
        <dbReference type="Pfam" id="PF00583"/>
    </source>
</evidence>
<dbReference type="Gene3D" id="3.40.630.30">
    <property type="match status" value="1"/>
</dbReference>
<comment type="caution">
    <text evidence="2">The sequence shown here is derived from an EMBL/GenBank/DDBJ whole genome shotgun (WGS) entry which is preliminary data.</text>
</comment>
<gene>
    <name evidence="2" type="ORF">GO495_02475</name>
</gene>
<dbReference type="AlphaFoldDB" id="A0A6N8J2J8"/>
<sequence>MIYTTSKTDKDLLQVLELQKNNLPAGLTSEQIATQGFVTVSHSFGDLQKMNSIEESIIAKDHDHVIAYLLAMTEKSKLDIPILIPMFEAFDNIAFRNKKISDYQYIVVGQVCVAAGYRGKGILDTCYAEYKKHFENKYDFAITEISNRNQRSLNAHKRIGFDTIYEYQAPDGETWSIVLWDWKK</sequence>
<dbReference type="InterPro" id="IPR016181">
    <property type="entry name" value="Acyl_CoA_acyltransferase"/>
</dbReference>
<dbReference type="EMBL" id="WRXO01000001">
    <property type="protein sequence ID" value="MVT39440.1"/>
    <property type="molecule type" value="Genomic_DNA"/>
</dbReference>
<dbReference type="SUPFAM" id="SSF55729">
    <property type="entry name" value="Acyl-CoA N-acyltransferases (Nat)"/>
    <property type="match status" value="1"/>
</dbReference>
<organism evidence="2 3">
    <name type="scientific">Chitinophaga oryziterrae</name>
    <dbReference type="NCBI Taxonomy" id="1031224"/>
    <lineage>
        <taxon>Bacteria</taxon>
        <taxon>Pseudomonadati</taxon>
        <taxon>Bacteroidota</taxon>
        <taxon>Chitinophagia</taxon>
        <taxon>Chitinophagales</taxon>
        <taxon>Chitinophagaceae</taxon>
        <taxon>Chitinophaga</taxon>
    </lineage>
</organism>
<accession>A0A6N8J2J8</accession>